<evidence type="ECO:0000313" key="3">
    <source>
        <dbReference type="Proteomes" id="UP000182658"/>
    </source>
</evidence>
<sequence>MQMMPPTLLFPCRNLNLALIQLALVERAEVGFVVRRLEVATSSKYPCPGYNDHFDTISGHVAHTESQSIRCQFSHSKNYGTFLSQALAGDVDVVGEDMEYGMVQFAISKEAKRELWCRHPSPRRDAVALDEFKAATAALQQRAVDESASGVCFQRLAEMPISMYRPPTSLSENNASTRRKLGLLQHCSTSDHVEGGSTVESSAPPTSLTLRGDGGADRAVELSVTGGPRDEYRT</sequence>
<accession>A0A1J7IMT8</accession>
<evidence type="ECO:0000313" key="2">
    <source>
        <dbReference type="EMBL" id="OIW22441.1"/>
    </source>
</evidence>
<dbReference type="AlphaFoldDB" id="A0A1J7IMT8"/>
<name>A0A1J7IMT8_9PEZI</name>
<gene>
    <name evidence="2" type="ORF">CONLIGDRAFT_675075</name>
</gene>
<dbReference type="Proteomes" id="UP000182658">
    <property type="component" value="Unassembled WGS sequence"/>
</dbReference>
<feature type="region of interest" description="Disordered" evidence="1">
    <location>
        <begin position="189"/>
        <end position="234"/>
    </location>
</feature>
<organism evidence="2 3">
    <name type="scientific">Coniochaeta ligniaria NRRL 30616</name>
    <dbReference type="NCBI Taxonomy" id="1408157"/>
    <lineage>
        <taxon>Eukaryota</taxon>
        <taxon>Fungi</taxon>
        <taxon>Dikarya</taxon>
        <taxon>Ascomycota</taxon>
        <taxon>Pezizomycotina</taxon>
        <taxon>Sordariomycetes</taxon>
        <taxon>Sordariomycetidae</taxon>
        <taxon>Coniochaetales</taxon>
        <taxon>Coniochaetaceae</taxon>
        <taxon>Coniochaeta</taxon>
    </lineage>
</organism>
<proteinExistence type="predicted"/>
<dbReference type="OrthoDB" id="5243426at2759"/>
<reference evidence="2 3" key="1">
    <citation type="submission" date="2016-10" db="EMBL/GenBank/DDBJ databases">
        <title>Draft genome sequence of Coniochaeta ligniaria NRRL30616, a lignocellulolytic fungus for bioabatement of inhibitors in plant biomass hydrolysates.</title>
        <authorList>
            <consortium name="DOE Joint Genome Institute"/>
            <person name="Jimenez D.J."/>
            <person name="Hector R.E."/>
            <person name="Riley R."/>
            <person name="Sun H."/>
            <person name="Grigoriev I.V."/>
            <person name="Van Elsas J.D."/>
            <person name="Nichols N.N."/>
        </authorList>
    </citation>
    <scope>NUCLEOTIDE SEQUENCE [LARGE SCALE GENOMIC DNA]</scope>
    <source>
        <strain evidence="2 3">NRRL 30616</strain>
    </source>
</reference>
<evidence type="ECO:0000256" key="1">
    <source>
        <dbReference type="SAM" id="MobiDB-lite"/>
    </source>
</evidence>
<keyword evidence="3" id="KW-1185">Reference proteome</keyword>
<dbReference type="InParanoid" id="A0A1J7IMT8"/>
<feature type="compositionally biased region" description="Polar residues" evidence="1">
    <location>
        <begin position="198"/>
        <end position="209"/>
    </location>
</feature>
<dbReference type="EMBL" id="KV875114">
    <property type="protein sequence ID" value="OIW22441.1"/>
    <property type="molecule type" value="Genomic_DNA"/>
</dbReference>
<protein>
    <submittedName>
        <fullName evidence="2">Uncharacterized protein</fullName>
    </submittedName>
</protein>